<evidence type="ECO:0000313" key="4">
    <source>
        <dbReference type="EMBL" id="PHJ25448.1"/>
    </source>
</evidence>
<dbReference type="GeneID" id="94424140"/>
<feature type="chain" id="PRO_5013039088" description="Transmembrane protein" evidence="3">
    <location>
        <begin position="21"/>
        <end position="110"/>
    </location>
</feature>
<dbReference type="VEuPathDB" id="ToxoDB:CSUI_000698"/>
<reference evidence="4 5" key="1">
    <citation type="journal article" date="2017" name="Int. J. Parasitol.">
        <title>The genome of the protozoan parasite Cystoisospora suis and a reverse vaccinology approach to identify vaccine candidates.</title>
        <authorList>
            <person name="Palmieri N."/>
            <person name="Shrestha A."/>
            <person name="Ruttkowski B."/>
            <person name="Beck T."/>
            <person name="Vogl C."/>
            <person name="Tomley F."/>
            <person name="Blake D.P."/>
            <person name="Joachim A."/>
        </authorList>
    </citation>
    <scope>NUCLEOTIDE SEQUENCE [LARGE SCALE GENOMIC DNA]</scope>
    <source>
        <strain evidence="4 5">Wien I</strain>
    </source>
</reference>
<feature type="non-terminal residue" evidence="4">
    <location>
        <position position="1"/>
    </location>
</feature>
<proteinExistence type="predicted"/>
<keyword evidence="2" id="KW-0472">Membrane</keyword>
<name>A0A2C6LEH3_9APIC</name>
<keyword evidence="5" id="KW-1185">Reference proteome</keyword>
<feature type="region of interest" description="Disordered" evidence="1">
    <location>
        <begin position="54"/>
        <end position="110"/>
    </location>
</feature>
<comment type="caution">
    <text evidence="4">The sequence shown here is derived from an EMBL/GenBank/DDBJ whole genome shotgun (WGS) entry which is preliminary data.</text>
</comment>
<evidence type="ECO:0000256" key="3">
    <source>
        <dbReference type="SAM" id="SignalP"/>
    </source>
</evidence>
<evidence type="ECO:0008006" key="6">
    <source>
        <dbReference type="Google" id="ProtNLM"/>
    </source>
</evidence>
<sequence length="110" mass="11982">FHFFFPPLLVALVLLGVALFEGDAGAFWVAPAAILAAAAICVRYYQVKAYRRQRSRNGSYQALREETPDASEEPRHEEGNKSGDGNDGKKPGAQKGQKKGTKNASPATRF</sequence>
<feature type="signal peptide" evidence="3">
    <location>
        <begin position="1"/>
        <end position="20"/>
    </location>
</feature>
<dbReference type="EMBL" id="MIGC01000275">
    <property type="protein sequence ID" value="PHJ25448.1"/>
    <property type="molecule type" value="Genomic_DNA"/>
</dbReference>
<protein>
    <recommendedName>
        <fullName evidence="6">Transmembrane protein</fullName>
    </recommendedName>
</protein>
<evidence type="ECO:0000313" key="5">
    <source>
        <dbReference type="Proteomes" id="UP000221165"/>
    </source>
</evidence>
<dbReference type="Proteomes" id="UP000221165">
    <property type="component" value="Unassembled WGS sequence"/>
</dbReference>
<keyword evidence="3" id="KW-0732">Signal</keyword>
<feature type="transmembrane region" description="Helical" evidence="2">
    <location>
        <begin position="28"/>
        <end position="46"/>
    </location>
</feature>
<keyword evidence="2" id="KW-1133">Transmembrane helix</keyword>
<evidence type="ECO:0000256" key="1">
    <source>
        <dbReference type="SAM" id="MobiDB-lite"/>
    </source>
</evidence>
<gene>
    <name evidence="4" type="ORF">CSUI_000698</name>
</gene>
<keyword evidence="2" id="KW-0812">Transmembrane</keyword>
<feature type="compositionally biased region" description="Basic and acidic residues" evidence="1">
    <location>
        <begin position="63"/>
        <end position="90"/>
    </location>
</feature>
<accession>A0A2C6LEH3</accession>
<evidence type="ECO:0000256" key="2">
    <source>
        <dbReference type="SAM" id="Phobius"/>
    </source>
</evidence>
<organism evidence="4 5">
    <name type="scientific">Cystoisospora suis</name>
    <dbReference type="NCBI Taxonomy" id="483139"/>
    <lineage>
        <taxon>Eukaryota</taxon>
        <taxon>Sar</taxon>
        <taxon>Alveolata</taxon>
        <taxon>Apicomplexa</taxon>
        <taxon>Conoidasida</taxon>
        <taxon>Coccidia</taxon>
        <taxon>Eucoccidiorida</taxon>
        <taxon>Eimeriorina</taxon>
        <taxon>Sarcocystidae</taxon>
        <taxon>Cystoisospora</taxon>
    </lineage>
</organism>
<dbReference type="RefSeq" id="XP_067927095.1">
    <property type="nucleotide sequence ID" value="XM_068060929.1"/>
</dbReference>
<dbReference type="AlphaFoldDB" id="A0A2C6LEH3"/>